<dbReference type="Proteomes" id="UP000233781">
    <property type="component" value="Unassembled WGS sequence"/>
</dbReference>
<organism evidence="6 7">
    <name type="scientific">Phycicoccus duodecadis</name>
    <dbReference type="NCBI Taxonomy" id="173053"/>
    <lineage>
        <taxon>Bacteria</taxon>
        <taxon>Bacillati</taxon>
        <taxon>Actinomycetota</taxon>
        <taxon>Actinomycetes</taxon>
        <taxon>Micrococcales</taxon>
        <taxon>Intrasporangiaceae</taxon>
        <taxon>Phycicoccus</taxon>
    </lineage>
</organism>
<reference evidence="6 7" key="1">
    <citation type="submission" date="2017-12" db="EMBL/GenBank/DDBJ databases">
        <title>Sequencing the genomes of 1000 Actinobacteria strains.</title>
        <authorList>
            <person name="Klenk H.-P."/>
        </authorList>
    </citation>
    <scope>NUCLEOTIDE SEQUENCE [LARGE SCALE GENOMIC DNA]</scope>
    <source>
        <strain evidence="6 7">DSM 12806</strain>
    </source>
</reference>
<dbReference type="Gene3D" id="2.60.40.420">
    <property type="entry name" value="Cupredoxins - blue copper proteins"/>
    <property type="match status" value="1"/>
</dbReference>
<feature type="chain" id="PRO_5014950214" evidence="4">
    <location>
        <begin position="39"/>
        <end position="444"/>
    </location>
</feature>
<dbReference type="PROSITE" id="PS51318">
    <property type="entry name" value="TAT"/>
    <property type="match status" value="1"/>
</dbReference>
<sequence length="444" mass="47959">MTSPSSARRALRRGLALATTALVAAGAAVATVPSAATAAPTPRNGIVCTTGGPSAADHQPVFDLTTRTGYIDLPDGNTMFMWGYSNGFDAFQHPGPVLCVHEGDQVTVILHNTLPEASSIVFPGQEGVLADGVPSQPQTDGTGMMSSLAQPAAAQSGTVTYSFTAHHAGTFLYESGTDPEKQVRMGLFGALVVRPTLGDDYAYDSADSRFNPSEEFMVLLSEIDPYQHQAVERNKPFNLTTYKPRYWLINGRGYPDSIADNGASWLPNQPYGSLATVKPYQPDPTKPGYHPESGMARYLSVGSEDYPFHPHGNNGLVVGRDGRPMKTDAGQDLSMEKFAINIGPGQTWDVLFRWFDAEHYSKENPVPTTVPDLANQVVGTFYSGSPYLGNKEALPPGVESLNQCGEYYIISHNHALYQITSWGVTMTGPITYMRIEPPEPNTCN</sequence>
<dbReference type="RefSeq" id="WP_101394820.1">
    <property type="nucleotide sequence ID" value="NZ_PJNE01000001.1"/>
</dbReference>
<keyword evidence="1" id="KW-0479">Metal-binding</keyword>
<dbReference type="GO" id="GO:0005507">
    <property type="term" value="F:copper ion binding"/>
    <property type="evidence" value="ECO:0007669"/>
    <property type="project" value="InterPro"/>
</dbReference>
<dbReference type="SUPFAM" id="SSF49503">
    <property type="entry name" value="Cupredoxins"/>
    <property type="match status" value="2"/>
</dbReference>
<dbReference type="InterPro" id="IPR008972">
    <property type="entry name" value="Cupredoxin"/>
</dbReference>
<keyword evidence="4" id="KW-0732">Signal</keyword>
<evidence type="ECO:0000313" key="6">
    <source>
        <dbReference type="EMBL" id="PKW26216.1"/>
    </source>
</evidence>
<dbReference type="Pfam" id="PF07732">
    <property type="entry name" value="Cu-oxidase_3"/>
    <property type="match status" value="1"/>
</dbReference>
<evidence type="ECO:0000259" key="5">
    <source>
        <dbReference type="Pfam" id="PF07732"/>
    </source>
</evidence>
<dbReference type="PANTHER" id="PTHR11709:SF394">
    <property type="entry name" value="FI03373P-RELATED"/>
    <property type="match status" value="1"/>
</dbReference>
<keyword evidence="3" id="KW-0186">Copper</keyword>
<evidence type="ECO:0000313" key="7">
    <source>
        <dbReference type="Proteomes" id="UP000233781"/>
    </source>
</evidence>
<evidence type="ECO:0000256" key="1">
    <source>
        <dbReference type="ARBA" id="ARBA00022723"/>
    </source>
</evidence>
<keyword evidence="7" id="KW-1185">Reference proteome</keyword>
<protein>
    <submittedName>
        <fullName evidence="6">Multicopper oxidase</fullName>
    </submittedName>
</protein>
<dbReference type="OrthoDB" id="345021at2"/>
<evidence type="ECO:0000256" key="4">
    <source>
        <dbReference type="SAM" id="SignalP"/>
    </source>
</evidence>
<evidence type="ECO:0000256" key="3">
    <source>
        <dbReference type="ARBA" id="ARBA00023008"/>
    </source>
</evidence>
<gene>
    <name evidence="6" type="ORF">ATL31_1022</name>
</gene>
<dbReference type="InterPro" id="IPR045087">
    <property type="entry name" value="Cu-oxidase_fam"/>
</dbReference>
<evidence type="ECO:0000256" key="2">
    <source>
        <dbReference type="ARBA" id="ARBA00023002"/>
    </source>
</evidence>
<dbReference type="InterPro" id="IPR011707">
    <property type="entry name" value="Cu-oxidase-like_N"/>
</dbReference>
<feature type="signal peptide" evidence="4">
    <location>
        <begin position="1"/>
        <end position="38"/>
    </location>
</feature>
<dbReference type="GO" id="GO:0016491">
    <property type="term" value="F:oxidoreductase activity"/>
    <property type="evidence" value="ECO:0007669"/>
    <property type="project" value="UniProtKB-KW"/>
</dbReference>
<accession>A0A2N3YHA2</accession>
<dbReference type="AlphaFoldDB" id="A0A2N3YHA2"/>
<proteinExistence type="predicted"/>
<name>A0A2N3YHA2_9MICO</name>
<dbReference type="InterPro" id="IPR006311">
    <property type="entry name" value="TAT_signal"/>
</dbReference>
<keyword evidence="2" id="KW-0560">Oxidoreductase</keyword>
<dbReference type="PANTHER" id="PTHR11709">
    <property type="entry name" value="MULTI-COPPER OXIDASE"/>
    <property type="match status" value="1"/>
</dbReference>
<feature type="domain" description="Plastocyanin-like" evidence="5">
    <location>
        <begin position="92"/>
        <end position="195"/>
    </location>
</feature>
<dbReference type="EMBL" id="PJNE01000001">
    <property type="protein sequence ID" value="PKW26216.1"/>
    <property type="molecule type" value="Genomic_DNA"/>
</dbReference>
<comment type="caution">
    <text evidence="6">The sequence shown here is derived from an EMBL/GenBank/DDBJ whole genome shotgun (WGS) entry which is preliminary data.</text>
</comment>